<dbReference type="GeneID" id="74912982"/>
<dbReference type="AlphaFoldDB" id="A0A0C1M7F5"/>
<evidence type="ECO:0000256" key="5">
    <source>
        <dbReference type="ARBA" id="ARBA00022692"/>
    </source>
</evidence>
<protein>
    <submittedName>
        <fullName evidence="9">Prenyltransferase</fullName>
    </submittedName>
</protein>
<gene>
    <name evidence="9" type="ORF">LfDm3_0293</name>
</gene>
<keyword evidence="4 9" id="KW-0808">Transferase</keyword>
<dbReference type="EMBL" id="JOJZ01000009">
    <property type="protein sequence ID" value="KID42364.1"/>
    <property type="molecule type" value="Genomic_DNA"/>
</dbReference>
<dbReference type="OrthoDB" id="9767568at2"/>
<dbReference type="Pfam" id="PF01040">
    <property type="entry name" value="UbiA"/>
    <property type="match status" value="1"/>
</dbReference>
<feature type="transmembrane region" description="Helical" evidence="8">
    <location>
        <begin position="93"/>
        <end position="111"/>
    </location>
</feature>
<evidence type="ECO:0000256" key="2">
    <source>
        <dbReference type="ARBA" id="ARBA00004863"/>
    </source>
</evidence>
<dbReference type="CDD" id="cd13962">
    <property type="entry name" value="PT_UbiA_UBIAD1"/>
    <property type="match status" value="1"/>
</dbReference>
<dbReference type="GO" id="GO:0004659">
    <property type="term" value="F:prenyltransferase activity"/>
    <property type="evidence" value="ECO:0007669"/>
    <property type="project" value="InterPro"/>
</dbReference>
<dbReference type="PANTHER" id="PTHR13929">
    <property type="entry name" value="1,4-DIHYDROXY-2-NAPHTHOATE OCTAPRENYLTRANSFERASE"/>
    <property type="match status" value="1"/>
</dbReference>
<keyword evidence="3" id="KW-0474">Menaquinone biosynthesis</keyword>
<proteinExistence type="predicted"/>
<feature type="transmembrane region" description="Helical" evidence="8">
    <location>
        <begin position="12"/>
        <end position="32"/>
    </location>
</feature>
<feature type="transmembrane region" description="Helical" evidence="8">
    <location>
        <begin position="145"/>
        <end position="162"/>
    </location>
</feature>
<dbReference type="InterPro" id="IPR000537">
    <property type="entry name" value="UbiA_prenyltransferase"/>
</dbReference>
<evidence type="ECO:0000313" key="10">
    <source>
        <dbReference type="Proteomes" id="UP000031397"/>
    </source>
</evidence>
<evidence type="ECO:0000256" key="4">
    <source>
        <dbReference type="ARBA" id="ARBA00022679"/>
    </source>
</evidence>
<dbReference type="PATRIC" id="fig|1614.7.peg.283"/>
<dbReference type="GO" id="GO:0042371">
    <property type="term" value="P:vitamin K biosynthetic process"/>
    <property type="evidence" value="ECO:0007669"/>
    <property type="project" value="TreeGrafter"/>
</dbReference>
<dbReference type="PANTHER" id="PTHR13929:SF0">
    <property type="entry name" value="UBIA PRENYLTRANSFERASE DOMAIN-CONTAINING PROTEIN 1"/>
    <property type="match status" value="1"/>
</dbReference>
<dbReference type="UniPathway" id="UPA00079"/>
<accession>A0A0C1M7F5</accession>
<organism evidence="9 10">
    <name type="scientific">Fructilactobacillus fructivorans</name>
    <dbReference type="NCBI Taxonomy" id="1614"/>
    <lineage>
        <taxon>Bacteria</taxon>
        <taxon>Bacillati</taxon>
        <taxon>Bacillota</taxon>
        <taxon>Bacilli</taxon>
        <taxon>Lactobacillales</taxon>
        <taxon>Lactobacillaceae</taxon>
        <taxon>Fructilactobacillus</taxon>
    </lineage>
</organism>
<dbReference type="InterPro" id="IPR026046">
    <property type="entry name" value="UBIAD1"/>
</dbReference>
<dbReference type="GO" id="GO:0009234">
    <property type="term" value="P:menaquinone biosynthetic process"/>
    <property type="evidence" value="ECO:0007669"/>
    <property type="project" value="UniProtKB-UniPathway"/>
</dbReference>
<dbReference type="Proteomes" id="UP000031397">
    <property type="component" value="Unassembled WGS sequence"/>
</dbReference>
<keyword evidence="10" id="KW-1185">Reference proteome</keyword>
<feature type="transmembrane region" description="Helical" evidence="8">
    <location>
        <begin position="280"/>
        <end position="305"/>
    </location>
</feature>
<keyword evidence="7 8" id="KW-0472">Membrane</keyword>
<dbReference type="InterPro" id="IPR044878">
    <property type="entry name" value="UbiA_sf"/>
</dbReference>
<keyword evidence="6 8" id="KW-1133">Transmembrane helix</keyword>
<sequence length="306" mass="35320">MTWKYFYELTEIYTTPLDVTWLILAASFSYYYYGSFNWLYAIFAFVIVIALHLFLNMQNNLEDYEHATDKTDYKHSTSTIGSNHLSLSMIRHWLLGFGTFIVIAGLILSYFTGWPTLVIGVIGFILGLAYSAGPKPLDATPFCELAVASLIPFFVPLIYMYMGSIHRWNFTLQSVLDAFLVTLLPFILFFIIQLANDTCDLEQDIGNNRHTLVDYIGKQNSIRVFDWIYWLSILVIPILSLVVGIVPYFALVTILIYPYVWSKVKVFNTNQDKEEIYNVIVMNISLIVMLYILTYMVGTVLTYLFK</sequence>
<comment type="pathway">
    <text evidence="2">Quinol/quinone metabolism; menaquinone biosynthesis.</text>
</comment>
<comment type="subcellular location">
    <subcellularLocation>
        <location evidence="1">Membrane</location>
        <topology evidence="1">Multi-pass membrane protein</topology>
    </subcellularLocation>
</comment>
<evidence type="ECO:0000256" key="6">
    <source>
        <dbReference type="ARBA" id="ARBA00022989"/>
    </source>
</evidence>
<feature type="transmembrane region" description="Helical" evidence="8">
    <location>
        <begin position="174"/>
        <end position="195"/>
    </location>
</feature>
<dbReference type="Gene3D" id="1.10.357.140">
    <property type="entry name" value="UbiA prenyltransferase"/>
    <property type="match status" value="1"/>
</dbReference>
<evidence type="ECO:0000313" key="9">
    <source>
        <dbReference type="EMBL" id="KID42364.1"/>
    </source>
</evidence>
<keyword evidence="5 8" id="KW-0812">Transmembrane</keyword>
<comment type="caution">
    <text evidence="9">The sequence shown here is derived from an EMBL/GenBank/DDBJ whole genome shotgun (WGS) entry which is preliminary data.</text>
</comment>
<name>A0A0C1M7F5_9LACO</name>
<feature type="transmembrane region" description="Helical" evidence="8">
    <location>
        <begin position="227"/>
        <end position="260"/>
    </location>
</feature>
<evidence type="ECO:0000256" key="7">
    <source>
        <dbReference type="ARBA" id="ARBA00023136"/>
    </source>
</evidence>
<dbReference type="RefSeq" id="WP_039143409.1">
    <property type="nucleotide sequence ID" value="NZ_JOJZ01000009.1"/>
</dbReference>
<evidence type="ECO:0000256" key="1">
    <source>
        <dbReference type="ARBA" id="ARBA00004141"/>
    </source>
</evidence>
<feature type="transmembrane region" description="Helical" evidence="8">
    <location>
        <begin position="38"/>
        <end position="55"/>
    </location>
</feature>
<evidence type="ECO:0000256" key="3">
    <source>
        <dbReference type="ARBA" id="ARBA00022428"/>
    </source>
</evidence>
<dbReference type="GO" id="GO:0016020">
    <property type="term" value="C:membrane"/>
    <property type="evidence" value="ECO:0007669"/>
    <property type="project" value="UniProtKB-SubCell"/>
</dbReference>
<reference evidence="9 10" key="1">
    <citation type="submission" date="2014-06" db="EMBL/GenBank/DDBJ databases">
        <title>Functional and comparative genomic analyses of the Drosophila gut microbiota identify candidate symbiosis factors.</title>
        <authorList>
            <person name="Newell P.D."/>
            <person name="Chaston J.M."/>
            <person name="Douglas A.E."/>
        </authorList>
    </citation>
    <scope>NUCLEOTIDE SEQUENCE [LARGE SCALE GENOMIC DNA]</scope>
    <source>
        <strain evidence="9 10">DmCS_002</strain>
    </source>
</reference>
<evidence type="ECO:0000256" key="8">
    <source>
        <dbReference type="SAM" id="Phobius"/>
    </source>
</evidence>